<dbReference type="GO" id="GO:0005681">
    <property type="term" value="C:spliceosomal complex"/>
    <property type="evidence" value="ECO:0007669"/>
    <property type="project" value="UniProtKB-KW"/>
</dbReference>
<feature type="domain" description="EXPERA" evidence="22">
    <location>
        <begin position="708"/>
        <end position="833"/>
    </location>
</feature>
<evidence type="ECO:0000256" key="11">
    <source>
        <dbReference type="ARBA" id="ARBA00023242"/>
    </source>
</evidence>
<keyword evidence="3" id="KW-0597">Phosphoprotein</keyword>
<dbReference type="FunFam" id="1.10.10.790:FF:000004">
    <property type="entry name" value="SURP and G-patch domain-containing protein 1"/>
    <property type="match status" value="1"/>
</dbReference>
<dbReference type="InterPro" id="IPR035967">
    <property type="entry name" value="SWAP/Surp_sf"/>
</dbReference>
<dbReference type="SMART" id="SM00648">
    <property type="entry name" value="SWAP"/>
    <property type="match status" value="2"/>
</dbReference>
<feature type="domain" description="EXPERA" evidence="22">
    <location>
        <begin position="864"/>
        <end position="998"/>
    </location>
</feature>
<keyword evidence="24" id="KW-1185">Reference proteome</keyword>
<dbReference type="InterPro" id="IPR047195">
    <property type="entry name" value="TM6SF1-like"/>
</dbReference>
<feature type="compositionally biased region" description="Basic residues" evidence="18">
    <location>
        <begin position="1"/>
        <end position="11"/>
    </location>
</feature>
<feature type="transmembrane region" description="Helical" evidence="19">
    <location>
        <begin position="682"/>
        <end position="700"/>
    </location>
</feature>
<comment type="function">
    <text evidence="13">Plays a role in pre-mRNA splicing.</text>
</comment>
<name>A0A226MGZ9_CALSU</name>
<comment type="caution">
    <text evidence="23">The sequence shown here is derived from an EMBL/GenBank/DDBJ whole genome shotgun (WGS) entry which is preliminary data.</text>
</comment>
<dbReference type="GO" id="GO:0016020">
    <property type="term" value="C:membrane"/>
    <property type="evidence" value="ECO:0007669"/>
    <property type="project" value="UniProtKB-SubCell"/>
</dbReference>
<keyword evidence="11" id="KW-0539">Nucleus</keyword>
<dbReference type="Pfam" id="PF05241">
    <property type="entry name" value="EBP"/>
    <property type="match status" value="1"/>
</dbReference>
<accession>A0A226MGZ9</accession>
<evidence type="ECO:0000256" key="18">
    <source>
        <dbReference type="SAM" id="MobiDB-lite"/>
    </source>
</evidence>
<evidence type="ECO:0000256" key="17">
    <source>
        <dbReference type="PROSITE-ProRule" id="PRU01087"/>
    </source>
</evidence>
<dbReference type="Gene3D" id="1.10.10.790">
    <property type="entry name" value="Surp module"/>
    <property type="match status" value="2"/>
</dbReference>
<feature type="compositionally biased region" description="Low complexity" evidence="18">
    <location>
        <begin position="115"/>
        <end position="126"/>
    </location>
</feature>
<feature type="domain" description="G-patch" evidence="21">
    <location>
        <begin position="603"/>
        <end position="650"/>
    </location>
</feature>
<dbReference type="SMART" id="SM00443">
    <property type="entry name" value="G_patch"/>
    <property type="match status" value="1"/>
</dbReference>
<dbReference type="STRING" id="9009.A0A226MGZ9"/>
<comment type="subunit">
    <text evidence="14">Component of the spliceosome.</text>
</comment>
<dbReference type="SUPFAM" id="SSF109905">
    <property type="entry name" value="Surp module (SWAP domain)"/>
    <property type="match status" value="2"/>
</dbReference>
<keyword evidence="7" id="KW-0677">Repeat</keyword>
<evidence type="ECO:0000256" key="19">
    <source>
        <dbReference type="SAM" id="Phobius"/>
    </source>
</evidence>
<proteinExistence type="inferred from homology"/>
<feature type="transmembrane region" description="Helical" evidence="19">
    <location>
        <begin position="750"/>
        <end position="775"/>
    </location>
</feature>
<evidence type="ECO:0000256" key="13">
    <source>
        <dbReference type="ARBA" id="ARBA00054559"/>
    </source>
</evidence>
<evidence type="ECO:0000256" key="12">
    <source>
        <dbReference type="ARBA" id="ARBA00034760"/>
    </source>
</evidence>
<evidence type="ECO:0000256" key="8">
    <source>
        <dbReference type="ARBA" id="ARBA00022989"/>
    </source>
</evidence>
<keyword evidence="9 17" id="KW-0472">Membrane</keyword>
<gene>
    <name evidence="23" type="ORF">ASZ78_003971</name>
</gene>
<evidence type="ECO:0000256" key="2">
    <source>
        <dbReference type="ARBA" id="ARBA00004127"/>
    </source>
</evidence>
<evidence type="ECO:0000259" key="21">
    <source>
        <dbReference type="PROSITE" id="PS50174"/>
    </source>
</evidence>
<feature type="transmembrane region" description="Helical" evidence="19">
    <location>
        <begin position="916"/>
        <end position="935"/>
    </location>
</feature>
<dbReference type="InterPro" id="IPR040169">
    <property type="entry name" value="SUGP1/2"/>
</dbReference>
<dbReference type="AlphaFoldDB" id="A0A226MGZ9"/>
<dbReference type="GO" id="GO:0005654">
    <property type="term" value="C:nucleoplasm"/>
    <property type="evidence" value="ECO:0007669"/>
    <property type="project" value="TreeGrafter"/>
</dbReference>
<evidence type="ECO:0000256" key="4">
    <source>
        <dbReference type="ARBA" id="ARBA00022664"/>
    </source>
</evidence>
<feature type="region of interest" description="Disordered" evidence="18">
    <location>
        <begin position="319"/>
        <end position="347"/>
    </location>
</feature>
<dbReference type="InterPro" id="IPR000467">
    <property type="entry name" value="G_patch_dom"/>
</dbReference>
<dbReference type="Pfam" id="PF26083">
    <property type="entry name" value="TM_Tm6sf2"/>
    <property type="match status" value="1"/>
</dbReference>
<evidence type="ECO:0000259" key="22">
    <source>
        <dbReference type="PROSITE" id="PS51751"/>
    </source>
</evidence>
<organism evidence="23 24">
    <name type="scientific">Callipepla squamata</name>
    <name type="common">Scaled quail</name>
    <dbReference type="NCBI Taxonomy" id="9009"/>
    <lineage>
        <taxon>Eukaryota</taxon>
        <taxon>Metazoa</taxon>
        <taxon>Chordata</taxon>
        <taxon>Craniata</taxon>
        <taxon>Vertebrata</taxon>
        <taxon>Euteleostomi</taxon>
        <taxon>Archelosauria</taxon>
        <taxon>Archosauria</taxon>
        <taxon>Dinosauria</taxon>
        <taxon>Saurischia</taxon>
        <taxon>Theropoda</taxon>
        <taxon>Coelurosauria</taxon>
        <taxon>Aves</taxon>
        <taxon>Neognathae</taxon>
        <taxon>Galloanserae</taxon>
        <taxon>Galliformes</taxon>
        <taxon>Odontophoridae</taxon>
        <taxon>Callipepla</taxon>
    </lineage>
</organism>
<keyword evidence="4" id="KW-0507">mRNA processing</keyword>
<keyword evidence="5 17" id="KW-0812">Transmembrane</keyword>
<evidence type="ECO:0000256" key="1">
    <source>
        <dbReference type="ARBA" id="ARBA00004123"/>
    </source>
</evidence>
<evidence type="ECO:0000256" key="16">
    <source>
        <dbReference type="ARBA" id="ARBA00080451"/>
    </source>
</evidence>
<reference evidence="23 24" key="1">
    <citation type="submission" date="2016-07" db="EMBL/GenBank/DDBJ databases">
        <title>Disparate Historic Effective Population Sizes Predicted by Modern Levels of Genome Diversity for the Scaled Quail (Callipepla squamata) and the Northern Bobwhite (Colinus virginianus): Inferences from First and Second Generation Draft Genome Assemblies for Sympatric New World Quail.</title>
        <authorList>
            <person name="Oldeschulte D.L."/>
            <person name="Halley Y.A."/>
            <person name="Bhattarai E.K."/>
            <person name="Brashear W.A."/>
            <person name="Hill J."/>
            <person name="Metz R.P."/>
            <person name="Johnson C.D."/>
            <person name="Rollins D."/>
            <person name="Peterson M.J."/>
            <person name="Bickhart D.M."/>
            <person name="Decker J.E."/>
            <person name="Seabury C.M."/>
        </authorList>
    </citation>
    <scope>NUCLEOTIDE SEQUENCE [LARGE SCALE GENOMIC DNA]</scope>
    <source>
        <strain evidence="23 24">Texas</strain>
        <tissue evidence="23">Leg muscle</tissue>
    </source>
</reference>
<dbReference type="PROSITE" id="PS50128">
    <property type="entry name" value="SURP"/>
    <property type="match status" value="2"/>
</dbReference>
<protein>
    <recommendedName>
        <fullName evidence="15">SURP and G-patch domain-containing protein 1</fullName>
    </recommendedName>
    <alternativeName>
        <fullName evidence="16">Splicing factor 4</fullName>
    </alternativeName>
</protein>
<evidence type="ECO:0000256" key="15">
    <source>
        <dbReference type="ARBA" id="ARBA00069943"/>
    </source>
</evidence>
<feature type="region of interest" description="Disordered" evidence="18">
    <location>
        <begin position="390"/>
        <end position="437"/>
    </location>
</feature>
<dbReference type="OrthoDB" id="4822at2759"/>
<dbReference type="PANTHER" id="PTHR23340">
    <property type="entry name" value="ARGININE/SERINE RICH SPLICING FACTOR SF4/14"/>
    <property type="match status" value="1"/>
</dbReference>
<dbReference type="InterPro" id="IPR059044">
    <property type="entry name" value="TM_Tm6sf1/2"/>
</dbReference>
<evidence type="ECO:0000256" key="7">
    <source>
        <dbReference type="ARBA" id="ARBA00022737"/>
    </source>
</evidence>
<dbReference type="Proteomes" id="UP000198323">
    <property type="component" value="Unassembled WGS sequence"/>
</dbReference>
<keyword evidence="8 17" id="KW-1133">Transmembrane helix</keyword>
<comment type="subcellular location">
    <subcellularLocation>
        <location evidence="2">Endomembrane system</location>
        <topology evidence="2">Multi-pass membrane protein</topology>
    </subcellularLocation>
    <subcellularLocation>
        <location evidence="1">Nucleus</location>
    </subcellularLocation>
</comment>
<dbReference type="PROSITE" id="PS50174">
    <property type="entry name" value="G_PATCH"/>
    <property type="match status" value="1"/>
</dbReference>
<feature type="compositionally biased region" description="Low complexity" evidence="18">
    <location>
        <begin position="396"/>
        <end position="421"/>
    </location>
</feature>
<dbReference type="CDD" id="cd21106">
    <property type="entry name" value="TM6SF1-like"/>
    <property type="match status" value="1"/>
</dbReference>
<dbReference type="PANTHER" id="PTHR23340:SF3">
    <property type="entry name" value="SURP AND G-PATCH DOMAIN-CONTAINING PROTEIN 1"/>
    <property type="match status" value="1"/>
</dbReference>
<feature type="domain" description="SURP motif" evidence="20">
    <location>
        <begin position="193"/>
        <end position="235"/>
    </location>
</feature>
<feature type="transmembrane region" description="Helical" evidence="19">
    <location>
        <begin position="866"/>
        <end position="887"/>
    </location>
</feature>
<feature type="transmembrane region" description="Helical" evidence="19">
    <location>
        <begin position="787"/>
        <end position="809"/>
    </location>
</feature>
<dbReference type="PROSITE" id="PS51751">
    <property type="entry name" value="EXPERA"/>
    <property type="match status" value="2"/>
</dbReference>
<feature type="region of interest" description="Disordered" evidence="18">
    <location>
        <begin position="1"/>
        <end position="20"/>
    </location>
</feature>
<evidence type="ECO:0000313" key="24">
    <source>
        <dbReference type="Proteomes" id="UP000198323"/>
    </source>
</evidence>
<dbReference type="GO" id="GO:0006397">
    <property type="term" value="P:mRNA processing"/>
    <property type="evidence" value="ECO:0007669"/>
    <property type="project" value="UniProtKB-KW"/>
</dbReference>
<feature type="region of interest" description="Disordered" evidence="18">
    <location>
        <begin position="103"/>
        <end position="132"/>
    </location>
</feature>
<dbReference type="InterPro" id="IPR033118">
    <property type="entry name" value="EXPERA"/>
</dbReference>
<dbReference type="Pfam" id="PF01805">
    <property type="entry name" value="Surp"/>
    <property type="match status" value="2"/>
</dbReference>
<evidence type="ECO:0000256" key="10">
    <source>
        <dbReference type="ARBA" id="ARBA00023187"/>
    </source>
</evidence>
<evidence type="ECO:0000256" key="14">
    <source>
        <dbReference type="ARBA" id="ARBA00063276"/>
    </source>
</evidence>
<dbReference type="EMBL" id="MCFN01000893">
    <property type="protein sequence ID" value="OXB54562.1"/>
    <property type="molecule type" value="Genomic_DNA"/>
</dbReference>
<dbReference type="Pfam" id="PF01585">
    <property type="entry name" value="G-patch"/>
    <property type="match status" value="1"/>
</dbReference>
<dbReference type="GO" id="GO:0008380">
    <property type="term" value="P:RNA splicing"/>
    <property type="evidence" value="ECO:0007669"/>
    <property type="project" value="UniProtKB-KW"/>
</dbReference>
<keyword evidence="10" id="KW-0508">mRNA splicing</keyword>
<evidence type="ECO:0000313" key="23">
    <source>
        <dbReference type="EMBL" id="OXB54562.1"/>
    </source>
</evidence>
<evidence type="ECO:0000256" key="9">
    <source>
        <dbReference type="ARBA" id="ARBA00023136"/>
    </source>
</evidence>
<feature type="compositionally biased region" description="Low complexity" evidence="18">
    <location>
        <begin position="321"/>
        <end position="331"/>
    </location>
</feature>
<comment type="similarity">
    <text evidence="12">Belongs to the TM6SF family.</text>
</comment>
<dbReference type="InterPro" id="IPR000061">
    <property type="entry name" value="Surp"/>
</dbReference>
<dbReference type="GO" id="GO:0003723">
    <property type="term" value="F:RNA binding"/>
    <property type="evidence" value="ECO:0007669"/>
    <property type="project" value="InterPro"/>
</dbReference>
<evidence type="ECO:0000256" key="6">
    <source>
        <dbReference type="ARBA" id="ARBA00022728"/>
    </source>
</evidence>
<evidence type="ECO:0000259" key="20">
    <source>
        <dbReference type="PROSITE" id="PS50128"/>
    </source>
</evidence>
<feature type="domain" description="SURP motif" evidence="20">
    <location>
        <begin position="265"/>
        <end position="308"/>
    </location>
</feature>
<sequence>MDHHHHHHQQQQHRDAPGKASRWFGVAQSKSAKTTANILQQEELIAQKKREIEARLEQQARQNALSLQQLPLLGEDDGAENEASVSNKFVNDGSFLQQFLKLQKEKSSTEPPPSSTNNSANTSAPNVGKKPMVFGKRPGQVLSSMLQQAKNYSHSKQSPVVNRLSVFQSPDEDEEEDYEQWLEIKEDAETRQVVEKLARFVAEGGPELEKVAMEDYKDNPAFSFLHDKNSREFLYYRKKVAEIRKENQSSQASSSQKEDEETKNFAEKLARFIADGGPEVEAIALQNNRENHAFRFLYEPNSKGYKYYRQKLEEFRKAKTSAASAPLPAESSLKRKTSPEASPSPLCLPSLPLPVPTPLPLPLPIPVPSPVPVPLPVPSPVPVPLPVPPPLPSPSPSSSSTPPNQPATTPAVTAATAAAGTTKKKRKSRWGPEEDKVELPLPQLIQQLDSPSPLSVQDLKGLGYEKGKPVGLVGVTELSEAQKKQLKEQQEMQQMYDMIMKHKQAMQEMQMMWEKAIQQHQHGYDSDEEVDSELGTWEHQLRRMEMDKTREWAEQLTQMGRGKHFIGDFLPPDELEKFMETFKALKEGREPDYSEYKEFKLTVENIGYQMLMKMGWKEGEGLGSDGQGIKNPVSKGTTAVDGAGFGIDRPAELTKEDDEYEAFRKRMMLAYRFRPNPLVSNPLLLGAVLLLLVLLAFVYFANAGSYFQDPLFCVFVVFSFVSAVDLIISLEEDGFISGFSEVYVREGEPYLRTAHGIMICYWDGIVHYGLYLTMIRAMSQRKSYRSLGLFWLGSLVMSILVFLLGNLIGKYNSDISTAFLLNLPYVLIPIWAGTRLFQQPRAVPHLTAEQIEQEQRRWLHQRPHDLVLLLVLLLVASFTFFRGMVVLDCPADSCFEYIYQHEPYLRDPVAYPKVQMLIYLFYFLPFLCLCIYALLRPGCSWLPDWSLVFAGAIAQAQFSHLGSSLHSRTPFPYQTPEDVWWSFLTTNVLYALGPQLLALRCLHSPAFFLPAAPSSLLGGKKHQ</sequence>
<evidence type="ECO:0000256" key="5">
    <source>
        <dbReference type="ARBA" id="ARBA00022692"/>
    </source>
</evidence>
<feature type="transmembrane region" description="Helical" evidence="19">
    <location>
        <begin position="712"/>
        <end position="730"/>
    </location>
</feature>
<feature type="transmembrane region" description="Helical" evidence="19">
    <location>
        <begin position="815"/>
        <end position="832"/>
    </location>
</feature>
<evidence type="ECO:0000256" key="3">
    <source>
        <dbReference type="ARBA" id="ARBA00022553"/>
    </source>
</evidence>
<keyword evidence="6" id="KW-0747">Spliceosome</keyword>